<reference evidence="5 6" key="1">
    <citation type="submission" date="2016-01" db="EMBL/GenBank/DDBJ databases">
        <title>Draft Genome Sequences of Seven Thermophilic Sporeformers Isolated from Foods.</title>
        <authorList>
            <person name="Berendsen E.M."/>
            <person name="Wells-Bennik M.H."/>
            <person name="Krawcyk A.O."/>
            <person name="De Jong A."/>
            <person name="Holsappel S."/>
            <person name="Eijlander R.T."/>
            <person name="Kuipers O.P."/>
        </authorList>
    </citation>
    <scope>NUCLEOTIDE SEQUENCE [LARGE SCALE GENOMIC DNA]</scope>
    <source>
        <strain evidence="5 6">B4135</strain>
    </source>
</reference>
<dbReference type="STRING" id="301148.B4135_1796"/>
<dbReference type="PROSITE" id="PS01124">
    <property type="entry name" value="HTH_ARAC_FAMILY_2"/>
    <property type="match status" value="1"/>
</dbReference>
<dbReference type="PANTHER" id="PTHR43280">
    <property type="entry name" value="ARAC-FAMILY TRANSCRIPTIONAL REGULATOR"/>
    <property type="match status" value="1"/>
</dbReference>
<accession>A0A150M8C8</accession>
<dbReference type="PROSITE" id="PS00041">
    <property type="entry name" value="HTH_ARAC_FAMILY_1"/>
    <property type="match status" value="1"/>
</dbReference>
<dbReference type="Gene3D" id="1.10.10.60">
    <property type="entry name" value="Homeodomain-like"/>
    <property type="match status" value="2"/>
</dbReference>
<dbReference type="InterPro" id="IPR018060">
    <property type="entry name" value="HTH_AraC"/>
</dbReference>
<comment type="caution">
    <text evidence="5">The sequence shown here is derived from an EMBL/GenBank/DDBJ whole genome shotgun (WGS) entry which is preliminary data.</text>
</comment>
<feature type="domain" description="HTH araC/xylS-type" evidence="4">
    <location>
        <begin position="8"/>
        <end position="106"/>
    </location>
</feature>
<dbReference type="InterPro" id="IPR009057">
    <property type="entry name" value="Homeodomain-like_sf"/>
</dbReference>
<organism evidence="5 6">
    <name type="scientific">Caldibacillus debilis</name>
    <dbReference type="NCBI Taxonomy" id="301148"/>
    <lineage>
        <taxon>Bacteria</taxon>
        <taxon>Bacillati</taxon>
        <taxon>Bacillota</taxon>
        <taxon>Bacilli</taxon>
        <taxon>Bacillales</taxon>
        <taxon>Bacillaceae</taxon>
        <taxon>Caldibacillus</taxon>
    </lineage>
</organism>
<name>A0A150M8C8_9BACI</name>
<dbReference type="PANTHER" id="PTHR43280:SF2">
    <property type="entry name" value="HTH-TYPE TRANSCRIPTIONAL REGULATOR EXSA"/>
    <property type="match status" value="1"/>
</dbReference>
<dbReference type="RefSeq" id="WP_061568489.1">
    <property type="nucleotide sequence ID" value="NZ_LQYT01000031.1"/>
</dbReference>
<evidence type="ECO:0000256" key="2">
    <source>
        <dbReference type="ARBA" id="ARBA00023125"/>
    </source>
</evidence>
<dbReference type="PATRIC" id="fig|301148.3.peg.2827"/>
<dbReference type="SUPFAM" id="SSF46689">
    <property type="entry name" value="Homeodomain-like"/>
    <property type="match status" value="2"/>
</dbReference>
<evidence type="ECO:0000313" key="5">
    <source>
        <dbReference type="EMBL" id="KYD20676.1"/>
    </source>
</evidence>
<gene>
    <name evidence="5" type="ORF">B4135_1796</name>
</gene>
<dbReference type="EMBL" id="LQYT01000031">
    <property type="protein sequence ID" value="KYD20676.1"/>
    <property type="molecule type" value="Genomic_DNA"/>
</dbReference>
<keyword evidence="2" id="KW-0238">DNA-binding</keyword>
<evidence type="ECO:0000259" key="4">
    <source>
        <dbReference type="PROSITE" id="PS01124"/>
    </source>
</evidence>
<dbReference type="SMART" id="SM00342">
    <property type="entry name" value="HTH_ARAC"/>
    <property type="match status" value="1"/>
</dbReference>
<evidence type="ECO:0000256" key="3">
    <source>
        <dbReference type="ARBA" id="ARBA00023163"/>
    </source>
</evidence>
<keyword evidence="3" id="KW-0804">Transcription</keyword>
<dbReference type="Pfam" id="PF12833">
    <property type="entry name" value="HTH_18"/>
    <property type="match status" value="1"/>
</dbReference>
<keyword evidence="1" id="KW-0805">Transcription regulation</keyword>
<sequence length="272" mass="30739">MEKKAIIIKAIEYMKDHLDEEITTEELSKYVGYSPYHFVRIFKEVTGVSPRHYLSALRIEAGKKILADSSSSILKASLSVGYRSMGTFSSLFKQYVGLPPKQYQNSIQDLYGFLNAYDFQETDRAFQPPLPSVVCHLEPPEKFNGIIFVGLFPRPIPDERPVAGTALKPGETTCAFYHVPDGTYYALAAAIAWSLNPKDYFLLNRALRGKAERPVAVKQGSQSVVRIKLREPLPYDPPILINLPRLLFEKVKGANKKKNDSDFFDKVKENNT</sequence>
<dbReference type="InterPro" id="IPR018062">
    <property type="entry name" value="HTH_AraC-typ_CS"/>
</dbReference>
<protein>
    <recommendedName>
        <fullName evidence="4">HTH araC/xylS-type domain-containing protein</fullName>
    </recommendedName>
</protein>
<dbReference type="AlphaFoldDB" id="A0A150M8C8"/>
<evidence type="ECO:0000256" key="1">
    <source>
        <dbReference type="ARBA" id="ARBA00023015"/>
    </source>
</evidence>
<dbReference type="Proteomes" id="UP000075683">
    <property type="component" value="Unassembled WGS sequence"/>
</dbReference>
<dbReference type="GO" id="GO:0043565">
    <property type="term" value="F:sequence-specific DNA binding"/>
    <property type="evidence" value="ECO:0007669"/>
    <property type="project" value="InterPro"/>
</dbReference>
<proteinExistence type="predicted"/>
<dbReference type="GO" id="GO:0003700">
    <property type="term" value="F:DNA-binding transcription factor activity"/>
    <property type="evidence" value="ECO:0007669"/>
    <property type="project" value="InterPro"/>
</dbReference>
<dbReference type="OrthoDB" id="183331at2"/>
<evidence type="ECO:0000313" key="6">
    <source>
        <dbReference type="Proteomes" id="UP000075683"/>
    </source>
</evidence>